<feature type="domain" description="ER-bound oxygenase mpaB/mpaB'/Rubber oxygenase catalytic" evidence="1">
    <location>
        <begin position="145"/>
        <end position="350"/>
    </location>
</feature>
<dbReference type="GO" id="GO:0016491">
    <property type="term" value="F:oxidoreductase activity"/>
    <property type="evidence" value="ECO:0007669"/>
    <property type="project" value="InterPro"/>
</dbReference>
<evidence type="ECO:0000313" key="3">
    <source>
        <dbReference type="Proteomes" id="UP000191039"/>
    </source>
</evidence>
<dbReference type="STRING" id="1801.BRW64_05935"/>
<dbReference type="Proteomes" id="UP000191039">
    <property type="component" value="Unassembled WGS sequence"/>
</dbReference>
<accession>A0A1Q4HJX9</accession>
<name>A0A1Q4HJX9_9MYCO</name>
<dbReference type="PANTHER" id="PTHR37539:SF1">
    <property type="entry name" value="ER-BOUND OXYGENASE MPAB_MPAB'_RUBBER OXYGENASE CATALYTIC DOMAIN-CONTAINING PROTEIN"/>
    <property type="match status" value="1"/>
</dbReference>
<dbReference type="PANTHER" id="PTHR37539">
    <property type="entry name" value="SECRETED PROTEIN-RELATED"/>
    <property type="match status" value="1"/>
</dbReference>
<gene>
    <name evidence="2" type="ORF">BV510_27200</name>
</gene>
<evidence type="ECO:0000313" key="2">
    <source>
        <dbReference type="EMBL" id="OPE45930.1"/>
    </source>
</evidence>
<dbReference type="InterPro" id="IPR037473">
    <property type="entry name" value="Lcp-like"/>
</dbReference>
<dbReference type="InterPro" id="IPR018713">
    <property type="entry name" value="MPAB/Lcp_cat_dom"/>
</dbReference>
<dbReference type="EMBL" id="MIJD01000450">
    <property type="protein sequence ID" value="OPE45930.1"/>
    <property type="molecule type" value="Genomic_DNA"/>
</dbReference>
<protein>
    <recommendedName>
        <fullName evidence="1">ER-bound oxygenase mpaB/mpaB'/Rubber oxygenase catalytic domain-containing protein</fullName>
    </recommendedName>
</protein>
<organism evidence="2 3">
    <name type="scientific">Mycolicibacterium diernhoferi</name>
    <dbReference type="NCBI Taxonomy" id="1801"/>
    <lineage>
        <taxon>Bacteria</taxon>
        <taxon>Bacillati</taxon>
        <taxon>Actinomycetota</taxon>
        <taxon>Actinomycetes</taxon>
        <taxon>Mycobacteriales</taxon>
        <taxon>Mycobacteriaceae</taxon>
        <taxon>Mycolicibacterium</taxon>
    </lineage>
</organism>
<dbReference type="Pfam" id="PF09995">
    <property type="entry name" value="MPAB_Lcp_cat"/>
    <property type="match status" value="1"/>
</dbReference>
<evidence type="ECO:0000259" key="1">
    <source>
        <dbReference type="Pfam" id="PF09995"/>
    </source>
</evidence>
<sequence>MVVSTGIPTRHPAGPRPVPGMIKLLAFGLGIRKPSDRKWRRLGERLTVGDEPMDRLLDWMVDTGLAQTRPLFDRALREGIAAVPDAPQPLKDFFTDIEATPSWVDPEIIRRGQLVMRRGGADGMYVARDVSLLGGYQFSGFNRTLLRTGALEKGSNKRFAETMQWAMDVIAEGGLEPLGGGYQSTIRVRLIHAFVRRHVGAMPDWRADEWGVPVNQTDMAATLIGALIAPPAASLGMGILSSPQDLDAVAHLTRYVGWLIGVQDEWLPHNFRDGIRVLYHTLTALSAPDETTRQLATPMADDPLAWHYDNLRALRRRMARAQHLSVTSAFLGPRAMRMLGLPAFVPPWYPLLRLPVNVARSAVDMTMPGGMDRAARRGEREQQALLRTMIGDGHATIGESAAQVSRVA</sequence>
<comment type="caution">
    <text evidence="2">The sequence shown here is derived from an EMBL/GenBank/DDBJ whole genome shotgun (WGS) entry which is preliminary data.</text>
</comment>
<dbReference type="AlphaFoldDB" id="A0A1Q4HJX9"/>
<proteinExistence type="predicted"/>
<reference evidence="2 3" key="1">
    <citation type="submission" date="2016-09" db="EMBL/GenBank/DDBJ databases">
        <title>genome sequences of unsequenced Mycobacteria.</title>
        <authorList>
            <person name="Greninger A.L."/>
            <person name="Jerome K.R."/>
            <person name="Mcnair B."/>
            <person name="Wallis C."/>
            <person name="Fang F."/>
        </authorList>
    </citation>
    <scope>NUCLEOTIDE SEQUENCE [LARGE SCALE GENOMIC DNA]</scope>
    <source>
        <strain evidence="2 3">BM1</strain>
    </source>
</reference>